<evidence type="ECO:0000256" key="12">
    <source>
        <dbReference type="ARBA" id="ARBA00022989"/>
    </source>
</evidence>
<evidence type="ECO:0000256" key="21">
    <source>
        <dbReference type="SAM" id="SignalP"/>
    </source>
</evidence>
<dbReference type="PRINTS" id="PR00019">
    <property type="entry name" value="LEURICHRPT"/>
</dbReference>
<dbReference type="InterPro" id="IPR013210">
    <property type="entry name" value="LRR_N_plant-typ"/>
</dbReference>
<protein>
    <recommendedName>
        <fullName evidence="2">non-specific serine/threonine protein kinase</fullName>
        <ecNumber evidence="2">2.7.11.1</ecNumber>
    </recommendedName>
</protein>
<evidence type="ECO:0000256" key="17">
    <source>
        <dbReference type="ARBA" id="ARBA00047899"/>
    </source>
</evidence>
<dbReference type="SUPFAM" id="SSF56112">
    <property type="entry name" value="Protein kinase-like (PK-like)"/>
    <property type="match status" value="1"/>
</dbReference>
<comment type="subcellular location">
    <subcellularLocation>
        <location evidence="1">Cell membrane</location>
        <topology evidence="1">Single-pass type I membrane protein</topology>
    </subcellularLocation>
</comment>
<feature type="compositionally biased region" description="Basic and acidic residues" evidence="19">
    <location>
        <begin position="1036"/>
        <end position="1048"/>
    </location>
</feature>
<keyword evidence="6" id="KW-0808">Transferase</keyword>
<keyword evidence="4" id="KW-0597">Phosphoprotein</keyword>
<gene>
    <name evidence="23" type="ORF">KP509_17G020300</name>
</gene>
<dbReference type="PANTHER" id="PTHR48059:SF30">
    <property type="entry name" value="OS06G0587000 PROTEIN"/>
    <property type="match status" value="1"/>
</dbReference>
<dbReference type="OrthoDB" id="676979at2759"/>
<dbReference type="AlphaFoldDB" id="A0A8T2SWG1"/>
<evidence type="ECO:0000256" key="10">
    <source>
        <dbReference type="ARBA" id="ARBA00022741"/>
    </source>
</evidence>
<keyword evidence="5" id="KW-0433">Leucine-rich repeat</keyword>
<dbReference type="Pfam" id="PF07714">
    <property type="entry name" value="PK_Tyr_Ser-Thr"/>
    <property type="match status" value="1"/>
</dbReference>
<feature type="region of interest" description="Disordered" evidence="19">
    <location>
        <begin position="945"/>
        <end position="971"/>
    </location>
</feature>
<keyword evidence="14" id="KW-0675">Receptor</keyword>
<sequence>MAVMLTAAATRRFLLVLLLQLVLTMVVVSSGSARQPVQESVDILLDVKAAMVDRTGALRSWAEERSSSVCQDWEGVACENSSIVVAIDLANKNLSGALSPAICSLRSLRSLNMSGNLFTGVIPADITECESLKSLDLSNNNFTGKLPTGMSRLLHVETMSLGTNSLVGSIPEDLGLCSRLTYLDLGGNYLEGEIPQSIANLSNLVHLTLAGNELTGQIPRSLGQLNKLEWIYLGYNHLSGSIPPELGSISTLKHLDLVQNNLTGEFPPSLTNLTNLEYLFLYDNELTGAIPSSIVNLSRLFSLDLSSNKMSGVIPSGMSELRNLLILNLFSNEFSGYIPEDVADMRSLQVLALWMNRLTGHIPARLGAMNNLTLLDLSSNRLTGRIPEGLCASGTLHNLILFSNSLSGSLPHSLAECRSLKRIRMEDNLLSGSIPVGMATLPHVYYMDLSNNNLSGRIDRFSWNMPALQVLRLHRNNICGTIPSLQNSKDLETLDLSQNKLAGTITLHSGSCNKLNKLYLNGNMLQGTLYGGGFLKCRMLSDINLSSNNFSGHIPGELVRLMSLSTLDLSHNCFSGPIPPQLGNMDSLVSIDLSFNNFSGEVPRSGVFIDINATLIEGNPGLCWAGRGLRNCPSLAPKYQRMDGTVRAGITATLFLVGLMIAVIGIGNLIWKSKHACRDKKMIDEGTVAARCPKSFHAKPWSSEWSLSMLYGAINPGIDEILEAMQEENAVEKGRASYLLYKGSTQNGLQFAAMELIDCSLDGEPPLRNVLAALAKLEFPNLVPCYGVCTGLASSILLLGSIDGGCSLSRLLRNGFNTKGERFHMERRLQVAIDIAKTIIYMQSSCSPAILHGSISCDTVIVDSEFVARLLPPCTSMARLIDTAEYSENRKLGLEVCNEKDDEGADAFADDVRAFGELLAELFCGTDGLSDASTACNRPPLACDPRAPGHEAADQLRGTVSKGRREADTSVEELRKRRLGASEDMGESVAAVDGGDNWSEVGVRKACERLGRQLWRERRPAQPALEQALRSLQELAEGRRCQRSREGDSGSSGGGARASMSDGEHAVLRLSEIIVK</sequence>
<dbReference type="GO" id="GO:0005886">
    <property type="term" value="C:plasma membrane"/>
    <property type="evidence" value="ECO:0007669"/>
    <property type="project" value="UniProtKB-SubCell"/>
</dbReference>
<evidence type="ECO:0000256" key="5">
    <source>
        <dbReference type="ARBA" id="ARBA00022614"/>
    </source>
</evidence>
<dbReference type="Pfam" id="PF23598">
    <property type="entry name" value="LRR_14"/>
    <property type="match status" value="1"/>
</dbReference>
<evidence type="ECO:0000256" key="13">
    <source>
        <dbReference type="ARBA" id="ARBA00023136"/>
    </source>
</evidence>
<evidence type="ECO:0000313" key="24">
    <source>
        <dbReference type="Proteomes" id="UP000825935"/>
    </source>
</evidence>
<dbReference type="SMART" id="SM00365">
    <property type="entry name" value="LRR_SD22"/>
    <property type="match status" value="4"/>
</dbReference>
<dbReference type="Gene3D" id="3.80.10.10">
    <property type="entry name" value="Ribonuclease Inhibitor"/>
    <property type="match status" value="4"/>
</dbReference>
<dbReference type="PANTHER" id="PTHR48059">
    <property type="entry name" value="POLYGALACTURONASE INHIBITOR 1"/>
    <property type="match status" value="1"/>
</dbReference>
<keyword evidence="13 20" id="KW-0472">Membrane</keyword>
<dbReference type="PROSITE" id="PS50011">
    <property type="entry name" value="PROTEIN_KINASE_DOM"/>
    <property type="match status" value="1"/>
</dbReference>
<dbReference type="Proteomes" id="UP000825935">
    <property type="component" value="Chromosome 17"/>
</dbReference>
<keyword evidence="11" id="KW-0067">ATP-binding</keyword>
<feature type="region of interest" description="Disordered" evidence="19">
    <location>
        <begin position="1036"/>
        <end position="1063"/>
    </location>
</feature>
<feature type="transmembrane region" description="Helical" evidence="20">
    <location>
        <begin position="648"/>
        <end position="671"/>
    </location>
</feature>
<dbReference type="InterPro" id="IPR055414">
    <property type="entry name" value="LRR_R13L4/SHOC2-like"/>
</dbReference>
<dbReference type="InterPro" id="IPR032675">
    <property type="entry name" value="LRR_dom_sf"/>
</dbReference>
<dbReference type="Pfam" id="PF08263">
    <property type="entry name" value="LRRNT_2"/>
    <property type="match status" value="1"/>
</dbReference>
<dbReference type="InterPro" id="IPR011009">
    <property type="entry name" value="Kinase-like_dom_sf"/>
</dbReference>
<dbReference type="GO" id="GO:0004674">
    <property type="term" value="F:protein serine/threonine kinase activity"/>
    <property type="evidence" value="ECO:0007669"/>
    <property type="project" value="UniProtKB-EC"/>
</dbReference>
<dbReference type="Pfam" id="PF13855">
    <property type="entry name" value="LRR_8"/>
    <property type="match status" value="1"/>
</dbReference>
<dbReference type="InterPro" id="IPR001245">
    <property type="entry name" value="Ser-Thr/Tyr_kinase_cat_dom"/>
</dbReference>
<dbReference type="FunFam" id="3.80.10.10:FF:000233">
    <property type="entry name" value="Leucine-rich repeat receptor-like protein kinase TDR"/>
    <property type="match status" value="1"/>
</dbReference>
<dbReference type="EC" id="2.7.11.1" evidence="2"/>
<evidence type="ECO:0000256" key="6">
    <source>
        <dbReference type="ARBA" id="ARBA00022679"/>
    </source>
</evidence>
<organism evidence="23 24">
    <name type="scientific">Ceratopteris richardii</name>
    <name type="common">Triangle waterfern</name>
    <dbReference type="NCBI Taxonomy" id="49495"/>
    <lineage>
        <taxon>Eukaryota</taxon>
        <taxon>Viridiplantae</taxon>
        <taxon>Streptophyta</taxon>
        <taxon>Embryophyta</taxon>
        <taxon>Tracheophyta</taxon>
        <taxon>Polypodiopsida</taxon>
        <taxon>Polypodiidae</taxon>
        <taxon>Polypodiales</taxon>
        <taxon>Pteridineae</taxon>
        <taxon>Pteridaceae</taxon>
        <taxon>Parkerioideae</taxon>
        <taxon>Ceratopteris</taxon>
    </lineage>
</organism>
<feature type="chain" id="PRO_5035832322" description="non-specific serine/threonine protein kinase" evidence="21">
    <location>
        <begin position="34"/>
        <end position="1076"/>
    </location>
</feature>
<dbReference type="FunFam" id="3.80.10.10:FF:000416">
    <property type="entry name" value="Probable leucine-rich repeat receptor-like protein kinase At5g63930"/>
    <property type="match status" value="1"/>
</dbReference>
<dbReference type="OMA" id="WERRWKI"/>
<dbReference type="InterPro" id="IPR051848">
    <property type="entry name" value="PGIP"/>
</dbReference>
<feature type="signal peptide" evidence="21">
    <location>
        <begin position="1"/>
        <end position="33"/>
    </location>
</feature>
<dbReference type="FunFam" id="3.80.10.10:FF:000275">
    <property type="entry name" value="Leucine-rich repeat receptor-like protein kinase"/>
    <property type="match status" value="1"/>
</dbReference>
<evidence type="ECO:0000256" key="3">
    <source>
        <dbReference type="ARBA" id="ARBA00022475"/>
    </source>
</evidence>
<evidence type="ECO:0000256" key="20">
    <source>
        <dbReference type="SAM" id="Phobius"/>
    </source>
</evidence>
<dbReference type="SMART" id="SM00369">
    <property type="entry name" value="LRR_TYP"/>
    <property type="match status" value="7"/>
</dbReference>
<name>A0A8T2SWG1_CERRI</name>
<evidence type="ECO:0000256" key="14">
    <source>
        <dbReference type="ARBA" id="ARBA00023170"/>
    </source>
</evidence>
<dbReference type="InterPro" id="IPR003591">
    <property type="entry name" value="Leu-rich_rpt_typical-subtyp"/>
</dbReference>
<evidence type="ECO:0000256" key="16">
    <source>
        <dbReference type="ARBA" id="ARBA00038043"/>
    </source>
</evidence>
<feature type="domain" description="Protein kinase" evidence="22">
    <location>
        <begin position="725"/>
        <end position="1036"/>
    </location>
</feature>
<evidence type="ECO:0000313" key="23">
    <source>
        <dbReference type="EMBL" id="KAH7372776.1"/>
    </source>
</evidence>
<evidence type="ECO:0000256" key="7">
    <source>
        <dbReference type="ARBA" id="ARBA00022692"/>
    </source>
</evidence>
<dbReference type="GO" id="GO:0005524">
    <property type="term" value="F:ATP binding"/>
    <property type="evidence" value="ECO:0007669"/>
    <property type="project" value="UniProtKB-KW"/>
</dbReference>
<evidence type="ECO:0000256" key="11">
    <source>
        <dbReference type="ARBA" id="ARBA00022840"/>
    </source>
</evidence>
<comment type="catalytic activity">
    <reaction evidence="18">
        <text>L-seryl-[protein] + ATP = O-phospho-L-seryl-[protein] + ADP + H(+)</text>
        <dbReference type="Rhea" id="RHEA:17989"/>
        <dbReference type="Rhea" id="RHEA-COMP:9863"/>
        <dbReference type="Rhea" id="RHEA-COMP:11604"/>
        <dbReference type="ChEBI" id="CHEBI:15378"/>
        <dbReference type="ChEBI" id="CHEBI:29999"/>
        <dbReference type="ChEBI" id="CHEBI:30616"/>
        <dbReference type="ChEBI" id="CHEBI:83421"/>
        <dbReference type="ChEBI" id="CHEBI:456216"/>
        <dbReference type="EC" id="2.7.11.1"/>
    </reaction>
</comment>
<proteinExistence type="inferred from homology"/>
<evidence type="ECO:0000256" key="19">
    <source>
        <dbReference type="SAM" id="MobiDB-lite"/>
    </source>
</evidence>
<dbReference type="EMBL" id="CM035422">
    <property type="protein sequence ID" value="KAH7372776.1"/>
    <property type="molecule type" value="Genomic_DNA"/>
</dbReference>
<dbReference type="Gene3D" id="1.10.510.10">
    <property type="entry name" value="Transferase(Phosphotransferase) domain 1"/>
    <property type="match status" value="1"/>
</dbReference>
<comment type="similarity">
    <text evidence="16">Belongs to the polygalacturonase-inhibiting protein family.</text>
</comment>
<evidence type="ECO:0000256" key="4">
    <source>
        <dbReference type="ARBA" id="ARBA00022553"/>
    </source>
</evidence>
<evidence type="ECO:0000256" key="8">
    <source>
        <dbReference type="ARBA" id="ARBA00022729"/>
    </source>
</evidence>
<accession>A0A8T2SWG1</accession>
<dbReference type="GO" id="GO:0009791">
    <property type="term" value="P:post-embryonic development"/>
    <property type="evidence" value="ECO:0007669"/>
    <property type="project" value="UniProtKB-ARBA"/>
</dbReference>
<reference evidence="23" key="1">
    <citation type="submission" date="2021-08" db="EMBL/GenBank/DDBJ databases">
        <title>WGS assembly of Ceratopteris richardii.</title>
        <authorList>
            <person name="Marchant D.B."/>
            <person name="Chen G."/>
            <person name="Jenkins J."/>
            <person name="Shu S."/>
            <person name="Leebens-Mack J."/>
            <person name="Grimwood J."/>
            <person name="Schmutz J."/>
            <person name="Soltis P."/>
            <person name="Soltis D."/>
            <person name="Chen Z.-H."/>
        </authorList>
    </citation>
    <scope>NUCLEOTIDE SEQUENCE</scope>
    <source>
        <strain evidence="23">Whitten #5841</strain>
        <tissue evidence="23">Leaf</tissue>
    </source>
</reference>
<keyword evidence="15" id="KW-0325">Glycoprotein</keyword>
<keyword evidence="24" id="KW-1185">Reference proteome</keyword>
<keyword evidence="3" id="KW-1003">Cell membrane</keyword>
<evidence type="ECO:0000256" key="1">
    <source>
        <dbReference type="ARBA" id="ARBA00004251"/>
    </source>
</evidence>
<dbReference type="SUPFAM" id="SSF52047">
    <property type="entry name" value="RNI-like"/>
    <property type="match status" value="2"/>
</dbReference>
<evidence type="ECO:0000256" key="2">
    <source>
        <dbReference type="ARBA" id="ARBA00012513"/>
    </source>
</evidence>
<keyword evidence="7 20" id="KW-0812">Transmembrane</keyword>
<keyword evidence="12 20" id="KW-1133">Transmembrane helix</keyword>
<keyword evidence="8 21" id="KW-0732">Signal</keyword>
<evidence type="ECO:0000256" key="18">
    <source>
        <dbReference type="ARBA" id="ARBA00048679"/>
    </source>
</evidence>
<comment type="caution">
    <text evidence="23">The sequence shown here is derived from an EMBL/GenBank/DDBJ whole genome shotgun (WGS) entry which is preliminary data.</text>
</comment>
<evidence type="ECO:0000256" key="9">
    <source>
        <dbReference type="ARBA" id="ARBA00022737"/>
    </source>
</evidence>
<evidence type="ECO:0000256" key="15">
    <source>
        <dbReference type="ARBA" id="ARBA00023180"/>
    </source>
</evidence>
<keyword evidence="9" id="KW-0677">Repeat</keyword>
<dbReference type="Pfam" id="PF00560">
    <property type="entry name" value="LRR_1"/>
    <property type="match status" value="3"/>
</dbReference>
<dbReference type="InterPro" id="IPR001611">
    <property type="entry name" value="Leu-rich_rpt"/>
</dbReference>
<comment type="catalytic activity">
    <reaction evidence="17">
        <text>L-threonyl-[protein] + ATP = O-phospho-L-threonyl-[protein] + ADP + H(+)</text>
        <dbReference type="Rhea" id="RHEA:46608"/>
        <dbReference type="Rhea" id="RHEA-COMP:11060"/>
        <dbReference type="Rhea" id="RHEA-COMP:11605"/>
        <dbReference type="ChEBI" id="CHEBI:15378"/>
        <dbReference type="ChEBI" id="CHEBI:30013"/>
        <dbReference type="ChEBI" id="CHEBI:30616"/>
        <dbReference type="ChEBI" id="CHEBI:61977"/>
        <dbReference type="ChEBI" id="CHEBI:456216"/>
        <dbReference type="EC" id="2.7.11.1"/>
    </reaction>
</comment>
<evidence type="ECO:0000259" key="22">
    <source>
        <dbReference type="PROSITE" id="PS50011"/>
    </source>
</evidence>
<dbReference type="InterPro" id="IPR000719">
    <property type="entry name" value="Prot_kinase_dom"/>
</dbReference>
<keyword evidence="10" id="KW-0547">Nucleotide-binding</keyword>